<evidence type="ECO:0000313" key="1">
    <source>
        <dbReference type="EMBL" id="OBZ91986.1"/>
    </source>
</evidence>
<reference evidence="1 2" key="1">
    <citation type="journal article" date="2016" name="Syst. Appl. Microbiol.">
        <title>Pararhizobium polonicum sp. nov. isolated from tumors on stone fruit rootstocks.</title>
        <authorList>
            <person name="Pulawska J."/>
            <person name="Kuzmanovic N."/>
            <person name="Willems A."/>
            <person name="Pothier J.F."/>
        </authorList>
    </citation>
    <scope>NUCLEOTIDE SEQUENCE [LARGE SCALE GENOMIC DNA]</scope>
    <source>
        <strain evidence="1 2">F5.1</strain>
    </source>
</reference>
<dbReference type="OrthoDB" id="8373165at2"/>
<organism evidence="1 2">
    <name type="scientific">Pararhizobium polonicum</name>
    <dbReference type="NCBI Taxonomy" id="1612624"/>
    <lineage>
        <taxon>Bacteria</taxon>
        <taxon>Pseudomonadati</taxon>
        <taxon>Pseudomonadota</taxon>
        <taxon>Alphaproteobacteria</taxon>
        <taxon>Hyphomicrobiales</taxon>
        <taxon>Rhizobiaceae</taxon>
        <taxon>Rhizobium/Agrobacterium group</taxon>
        <taxon>Pararhizobium</taxon>
    </lineage>
</organism>
<dbReference type="Proteomes" id="UP000093111">
    <property type="component" value="Unassembled WGS sequence"/>
</dbReference>
<proteinExistence type="predicted"/>
<dbReference type="AlphaFoldDB" id="A0A1C7NTC3"/>
<accession>A0A1C7NTC3</accession>
<dbReference type="RefSeq" id="WP_068959310.1">
    <property type="nucleotide sequence ID" value="NZ_LGLV01000027.1"/>
</dbReference>
<keyword evidence="2" id="KW-1185">Reference proteome</keyword>
<protein>
    <submittedName>
        <fullName evidence="1">Uncharacterized protein</fullName>
    </submittedName>
</protein>
<name>A0A1C7NTC3_9HYPH</name>
<dbReference type="EMBL" id="LGLV01000027">
    <property type="protein sequence ID" value="OBZ91986.1"/>
    <property type="molecule type" value="Genomic_DNA"/>
</dbReference>
<gene>
    <name evidence="1" type="ORF">ADU59_29090</name>
</gene>
<comment type="caution">
    <text evidence="1">The sequence shown here is derived from an EMBL/GenBank/DDBJ whole genome shotgun (WGS) entry which is preliminary data.</text>
</comment>
<dbReference type="PATRIC" id="fig|1612624.7.peg.4004"/>
<evidence type="ECO:0000313" key="2">
    <source>
        <dbReference type="Proteomes" id="UP000093111"/>
    </source>
</evidence>
<sequence length="74" mass="7912">MSQSPASCVISDDVEALSGALFSWCAERGVRLRSQEGVRAAGVVIDLFFAGYRTQDALLGALSERDGREVVFSS</sequence>